<reference evidence="5 6" key="1">
    <citation type="submission" date="2024-02" db="EMBL/GenBank/DDBJ databases">
        <title>Bacteria isolated from the canopy kelp, Nereocystis luetkeana.</title>
        <authorList>
            <person name="Pfister C.A."/>
            <person name="Younker I.T."/>
            <person name="Light S.H."/>
        </authorList>
    </citation>
    <scope>NUCLEOTIDE SEQUENCE [LARGE SCALE GENOMIC DNA]</scope>
    <source>
        <strain evidence="5 6">TI.1.15</strain>
    </source>
</reference>
<evidence type="ECO:0000256" key="2">
    <source>
        <dbReference type="ARBA" id="ARBA00023125"/>
    </source>
</evidence>
<dbReference type="PANTHER" id="PTHR47894:SF4">
    <property type="entry name" value="HTH-TYPE TRANSCRIPTIONAL REGULATOR GADX"/>
    <property type="match status" value="1"/>
</dbReference>
<accession>A0ABU9FKE7</accession>
<keyword evidence="2" id="KW-0238">DNA-binding</keyword>
<dbReference type="PANTHER" id="PTHR47894">
    <property type="entry name" value="HTH-TYPE TRANSCRIPTIONAL REGULATOR GADX"/>
    <property type="match status" value="1"/>
</dbReference>
<dbReference type="Pfam" id="PF12833">
    <property type="entry name" value="HTH_18"/>
    <property type="match status" value="1"/>
</dbReference>
<dbReference type="Pfam" id="PF12625">
    <property type="entry name" value="Arabinose_bd"/>
    <property type="match status" value="1"/>
</dbReference>
<feature type="domain" description="HTH araC/xylS-type" evidence="4">
    <location>
        <begin position="223"/>
        <end position="321"/>
    </location>
</feature>
<keyword evidence="6" id="KW-1185">Reference proteome</keyword>
<dbReference type="Gene3D" id="1.10.10.60">
    <property type="entry name" value="Homeodomain-like"/>
    <property type="match status" value="1"/>
</dbReference>
<evidence type="ECO:0000313" key="6">
    <source>
        <dbReference type="Proteomes" id="UP001377160"/>
    </source>
</evidence>
<evidence type="ECO:0000256" key="3">
    <source>
        <dbReference type="ARBA" id="ARBA00023163"/>
    </source>
</evidence>
<name>A0ABU9FKE7_9VIBR</name>
<dbReference type="InterPro" id="IPR032687">
    <property type="entry name" value="AraC-type_N"/>
</dbReference>
<evidence type="ECO:0000259" key="4">
    <source>
        <dbReference type="PROSITE" id="PS01124"/>
    </source>
</evidence>
<gene>
    <name evidence="5" type="ORF">V8Z71_00060</name>
</gene>
<dbReference type="Proteomes" id="UP001377160">
    <property type="component" value="Unassembled WGS sequence"/>
</dbReference>
<evidence type="ECO:0000313" key="5">
    <source>
        <dbReference type="EMBL" id="MEL0606679.1"/>
    </source>
</evidence>
<sequence length="339" mass="39469">MKASSRTTNILLSSTSNIAPYIAYCDKEALDWRSVAIECGLPLELTQSNQWLPTQDLIRFIHGLERQFGYSIGIEVGRKTSLEQLSPQLNREIGECTSLEQAIRCLIAEMPNLNNHVTIWTEYRDGLWWLCHRSCYHPSTSGFEQSEWFRSLTVISLCRKFIDSRWQPSHAKLVSTNNKARKLPKHFFNSDIQFEQQYGAITIPLPDDYRAVTEQDSELNWYQSVETLIQTYAILPWFNIEWFATMLGMTKRTLQRNLKSENIFFKKAKEQVREEKAKQLLKETDLSVQEISWQVGYSDLSNFNRAFKGWVGITAPEYRRSHSLQKSADRQETSHHALT</sequence>
<comment type="caution">
    <text evidence="5">The sequence shown here is derived from an EMBL/GenBank/DDBJ whole genome shotgun (WGS) entry which is preliminary data.</text>
</comment>
<keyword evidence="1" id="KW-0805">Transcription regulation</keyword>
<dbReference type="SUPFAM" id="SSF46689">
    <property type="entry name" value="Homeodomain-like"/>
    <property type="match status" value="1"/>
</dbReference>
<organism evidence="5 6">
    <name type="scientific">Vibrio echinoideorum</name>
    <dbReference type="NCBI Taxonomy" id="2100116"/>
    <lineage>
        <taxon>Bacteria</taxon>
        <taxon>Pseudomonadati</taxon>
        <taxon>Pseudomonadota</taxon>
        <taxon>Gammaproteobacteria</taxon>
        <taxon>Vibrionales</taxon>
        <taxon>Vibrionaceae</taxon>
        <taxon>Vibrio</taxon>
    </lineage>
</organism>
<dbReference type="SMART" id="SM00342">
    <property type="entry name" value="HTH_ARAC"/>
    <property type="match status" value="1"/>
</dbReference>
<dbReference type="InterPro" id="IPR009057">
    <property type="entry name" value="Homeodomain-like_sf"/>
</dbReference>
<dbReference type="PROSITE" id="PS01124">
    <property type="entry name" value="HTH_ARAC_FAMILY_2"/>
    <property type="match status" value="1"/>
</dbReference>
<keyword evidence="3" id="KW-0804">Transcription</keyword>
<dbReference type="RefSeq" id="WP_341633923.1">
    <property type="nucleotide sequence ID" value="NZ_JBANDX010000001.1"/>
</dbReference>
<evidence type="ECO:0000256" key="1">
    <source>
        <dbReference type="ARBA" id="ARBA00023015"/>
    </source>
</evidence>
<proteinExistence type="predicted"/>
<protein>
    <submittedName>
        <fullName evidence="5">AraC family transcriptional regulator</fullName>
    </submittedName>
</protein>
<dbReference type="EMBL" id="JBANDX010000001">
    <property type="protein sequence ID" value="MEL0606679.1"/>
    <property type="molecule type" value="Genomic_DNA"/>
</dbReference>
<dbReference type="InterPro" id="IPR018060">
    <property type="entry name" value="HTH_AraC"/>
</dbReference>